<reference evidence="3 4" key="1">
    <citation type="submission" date="2021-06" db="EMBL/GenBank/DDBJ databases">
        <title>New haloarchaea isolates fom saline soil.</title>
        <authorList>
            <person name="Duran-Viseras A."/>
            <person name="Sanchez-Porro C.S."/>
            <person name="Ventosa A."/>
        </authorList>
    </citation>
    <scope>NUCLEOTIDE SEQUENCE [LARGE SCALE GENOMIC DNA]</scope>
    <source>
        <strain evidence="3 4">JCM 183640</strain>
    </source>
</reference>
<protein>
    <submittedName>
        <fullName evidence="3">Uncharacterized protein</fullName>
    </submittedName>
</protein>
<feature type="transmembrane region" description="Helical" evidence="2">
    <location>
        <begin position="112"/>
        <end position="129"/>
    </location>
</feature>
<keyword evidence="2" id="KW-1133">Transmembrane helix</keyword>
<evidence type="ECO:0000313" key="4">
    <source>
        <dbReference type="Proteomes" id="UP000766550"/>
    </source>
</evidence>
<dbReference type="RefSeq" id="WP_162316002.1">
    <property type="nucleotide sequence ID" value="NZ_JAHQXF010000001.1"/>
</dbReference>
<sequence>MSSSRHPVALDIERRVGRGGRLLATVMALPLVDGIFPVLVLAGALSTWTGMLEVGLLVFGGSAMVAVVLAEMEGGPREQARAVLLIGAVLVPLAVVEAAIAPTIAGVVQLPVFQRFAGIVILAIAAQTASARIGEILPRPAVIVGLGLLASVDPSGATLVVEANPETLARAAATAGVGVGFALLVALASPWLRNAVDIDRFRFGSAVALGILALSVLGLVPTEAPVALAALAVTGLLSFDPDNARERHSEYRPDAVDLTAAFADGGASQGVAADEQTDEGETVEYDANQERAPWL</sequence>
<gene>
    <name evidence="3" type="ORF">KTS45_01325</name>
</gene>
<dbReference type="InterPro" id="IPR043812">
    <property type="entry name" value="DUF5794"/>
</dbReference>
<keyword evidence="4" id="KW-1185">Reference proteome</keyword>
<dbReference type="AlphaFoldDB" id="A0A8J7Y165"/>
<evidence type="ECO:0000256" key="2">
    <source>
        <dbReference type="SAM" id="Phobius"/>
    </source>
</evidence>
<feature type="compositionally biased region" description="Acidic residues" evidence="1">
    <location>
        <begin position="275"/>
        <end position="284"/>
    </location>
</feature>
<name>A0A8J7Y165_9EURY</name>
<feature type="transmembrane region" description="Helical" evidence="2">
    <location>
        <begin position="82"/>
        <end position="106"/>
    </location>
</feature>
<keyword evidence="2" id="KW-0812">Transmembrane</keyword>
<proteinExistence type="predicted"/>
<feature type="transmembrane region" description="Helical" evidence="2">
    <location>
        <begin position="141"/>
        <end position="161"/>
    </location>
</feature>
<keyword evidence="2" id="KW-0472">Membrane</keyword>
<dbReference type="Proteomes" id="UP000766550">
    <property type="component" value="Unassembled WGS sequence"/>
</dbReference>
<feature type="transmembrane region" description="Helical" evidence="2">
    <location>
        <begin position="167"/>
        <end position="189"/>
    </location>
</feature>
<feature type="transmembrane region" description="Helical" evidence="2">
    <location>
        <begin position="51"/>
        <end position="70"/>
    </location>
</feature>
<organism evidence="3 4">
    <name type="scientific">Haloarcula limicola</name>
    <dbReference type="NCBI Taxonomy" id="1429915"/>
    <lineage>
        <taxon>Archaea</taxon>
        <taxon>Methanobacteriati</taxon>
        <taxon>Methanobacteriota</taxon>
        <taxon>Stenosarchaea group</taxon>
        <taxon>Halobacteria</taxon>
        <taxon>Halobacteriales</taxon>
        <taxon>Haloarculaceae</taxon>
        <taxon>Haloarcula</taxon>
    </lineage>
</organism>
<evidence type="ECO:0000313" key="3">
    <source>
        <dbReference type="EMBL" id="MBV0922830.1"/>
    </source>
</evidence>
<dbReference type="Pfam" id="PF19107">
    <property type="entry name" value="DUF5794"/>
    <property type="match status" value="1"/>
</dbReference>
<feature type="transmembrane region" description="Helical" evidence="2">
    <location>
        <begin position="201"/>
        <end position="220"/>
    </location>
</feature>
<dbReference type="EMBL" id="JAHQXF010000001">
    <property type="protein sequence ID" value="MBV0922830.1"/>
    <property type="molecule type" value="Genomic_DNA"/>
</dbReference>
<dbReference type="OrthoDB" id="293478at2157"/>
<comment type="caution">
    <text evidence="3">The sequence shown here is derived from an EMBL/GenBank/DDBJ whole genome shotgun (WGS) entry which is preliminary data.</text>
</comment>
<accession>A0A8J7Y165</accession>
<feature type="region of interest" description="Disordered" evidence="1">
    <location>
        <begin position="266"/>
        <end position="295"/>
    </location>
</feature>
<evidence type="ECO:0000256" key="1">
    <source>
        <dbReference type="SAM" id="MobiDB-lite"/>
    </source>
</evidence>
<feature type="transmembrane region" description="Helical" evidence="2">
    <location>
        <begin position="21"/>
        <end position="45"/>
    </location>
</feature>